<comment type="caution">
    <text evidence="2">The sequence shown here is derived from an EMBL/GenBank/DDBJ whole genome shotgun (WGS) entry which is preliminary data.</text>
</comment>
<dbReference type="Proteomes" id="UP000652430">
    <property type="component" value="Unassembled WGS sequence"/>
</dbReference>
<evidence type="ECO:0000256" key="1">
    <source>
        <dbReference type="SAM" id="Phobius"/>
    </source>
</evidence>
<proteinExistence type="predicted"/>
<gene>
    <name evidence="2" type="ORF">GCM10008023_15120</name>
</gene>
<evidence type="ECO:0008006" key="4">
    <source>
        <dbReference type="Google" id="ProtNLM"/>
    </source>
</evidence>
<sequence>MIWDAYIRPAIVAAELLMGLTLLVYRPVSVRDAPDDPDAAHDYVERKRRNRRYVALYVLFLGAVQIPVLLSHSS</sequence>
<evidence type="ECO:0000313" key="2">
    <source>
        <dbReference type="EMBL" id="GHH13930.1"/>
    </source>
</evidence>
<reference evidence="3" key="1">
    <citation type="journal article" date="2019" name="Int. J. Syst. Evol. Microbiol.">
        <title>The Global Catalogue of Microorganisms (GCM) 10K type strain sequencing project: providing services to taxonomists for standard genome sequencing and annotation.</title>
        <authorList>
            <consortium name="The Broad Institute Genomics Platform"/>
            <consortium name="The Broad Institute Genome Sequencing Center for Infectious Disease"/>
            <person name="Wu L."/>
            <person name="Ma J."/>
        </authorList>
    </citation>
    <scope>NUCLEOTIDE SEQUENCE [LARGE SCALE GENOMIC DNA]</scope>
    <source>
        <strain evidence="3">CGMCC 1.8957</strain>
    </source>
</reference>
<keyword evidence="3" id="KW-1185">Reference proteome</keyword>
<evidence type="ECO:0000313" key="3">
    <source>
        <dbReference type="Proteomes" id="UP000652430"/>
    </source>
</evidence>
<keyword evidence="1" id="KW-1133">Transmembrane helix</keyword>
<accession>A0ABQ3LH24</accession>
<keyword evidence="1" id="KW-0812">Transmembrane</keyword>
<dbReference type="EMBL" id="BNAQ01000002">
    <property type="protein sequence ID" value="GHH13930.1"/>
    <property type="molecule type" value="Genomic_DNA"/>
</dbReference>
<organism evidence="2 3">
    <name type="scientific">Sphingomonas glacialis</name>
    <dbReference type="NCBI Taxonomy" id="658225"/>
    <lineage>
        <taxon>Bacteria</taxon>
        <taxon>Pseudomonadati</taxon>
        <taxon>Pseudomonadota</taxon>
        <taxon>Alphaproteobacteria</taxon>
        <taxon>Sphingomonadales</taxon>
        <taxon>Sphingomonadaceae</taxon>
        <taxon>Sphingomonas</taxon>
    </lineage>
</organism>
<feature type="transmembrane region" description="Helical" evidence="1">
    <location>
        <begin position="53"/>
        <end position="70"/>
    </location>
</feature>
<keyword evidence="1" id="KW-0472">Membrane</keyword>
<protein>
    <recommendedName>
        <fullName evidence="4">MAPEG family protein</fullName>
    </recommendedName>
</protein>
<name>A0ABQ3LH24_9SPHN</name>